<dbReference type="AlphaFoldDB" id="L0AWP8"/>
<evidence type="ECO:0000313" key="2">
    <source>
        <dbReference type="EMBL" id="AFZ80017.1"/>
    </source>
</evidence>
<sequence length="250" mass="28831">MVPFYTPIVLSVLIYPLVDGGIVTLDLSAEVDASKVVRSGYRSCGVAHFNYKPNIDTLIVKVVDSGKVIWKTKKEEKCSSLSIFRTCGTAIKTNETRAIVYLTVKKKKGGIRKQYYQLLNEEWKVIPYLTYLELFAKALPERQLDVSAQLDVEVFKTVEQVFFGVPVVIYMSFDVFRITNLLDGNAILWRAKGHESLDYVIVHLHNESPKFIQAFVKLDYNYKIIYFEKRGETWALVTKEVFFEQLEIFE</sequence>
<organism evidence="2 3">
    <name type="scientific">Theileria equi strain WA</name>
    <dbReference type="NCBI Taxonomy" id="1537102"/>
    <lineage>
        <taxon>Eukaryota</taxon>
        <taxon>Sar</taxon>
        <taxon>Alveolata</taxon>
        <taxon>Apicomplexa</taxon>
        <taxon>Aconoidasida</taxon>
        <taxon>Piroplasmida</taxon>
        <taxon>Theileriidae</taxon>
        <taxon>Theileria</taxon>
    </lineage>
</organism>
<dbReference type="EMBL" id="CP001669">
    <property type="protein sequence ID" value="AFZ80017.1"/>
    <property type="molecule type" value="Genomic_DNA"/>
</dbReference>
<accession>L0AWP8</accession>
<keyword evidence="3" id="KW-1185">Reference proteome</keyword>
<evidence type="ECO:0000313" key="3">
    <source>
        <dbReference type="Proteomes" id="UP000031512"/>
    </source>
</evidence>
<name>L0AWP8_THEEQ</name>
<evidence type="ECO:0000256" key="1">
    <source>
        <dbReference type="SAM" id="SignalP"/>
    </source>
</evidence>
<dbReference type="Proteomes" id="UP000031512">
    <property type="component" value="Chromosome 1"/>
</dbReference>
<dbReference type="RefSeq" id="XP_004829683.1">
    <property type="nucleotide sequence ID" value="XM_004829626.1"/>
</dbReference>
<dbReference type="GeneID" id="15805908"/>
<protein>
    <recommendedName>
        <fullName evidence="4">Signal peptide containing protein</fullName>
    </recommendedName>
</protein>
<reference evidence="2 3" key="1">
    <citation type="journal article" date="2012" name="BMC Genomics">
        <title>Comparative genomic analysis and phylogenetic position of Theileria equi.</title>
        <authorList>
            <person name="Kappmeyer L.S."/>
            <person name="Thiagarajan M."/>
            <person name="Herndon D.R."/>
            <person name="Ramsay J.D."/>
            <person name="Caler E."/>
            <person name="Djikeng A."/>
            <person name="Gillespie J.J."/>
            <person name="Lau A.O."/>
            <person name="Roalson E.H."/>
            <person name="Silva J.C."/>
            <person name="Silva M.G."/>
            <person name="Suarez C.E."/>
            <person name="Ueti M.W."/>
            <person name="Nene V.M."/>
            <person name="Mealey R.H."/>
            <person name="Knowles D.P."/>
            <person name="Brayton K.A."/>
        </authorList>
    </citation>
    <scope>NUCLEOTIDE SEQUENCE [LARGE SCALE GENOMIC DNA]</scope>
    <source>
        <strain evidence="2 3">WA</strain>
    </source>
</reference>
<gene>
    <name evidence="2" type="ORF">BEWA_028670</name>
</gene>
<evidence type="ECO:0008006" key="4">
    <source>
        <dbReference type="Google" id="ProtNLM"/>
    </source>
</evidence>
<dbReference type="VEuPathDB" id="PiroplasmaDB:BEWA_028670"/>
<keyword evidence="1" id="KW-0732">Signal</keyword>
<feature type="signal peptide" evidence="1">
    <location>
        <begin position="1"/>
        <end position="20"/>
    </location>
</feature>
<dbReference type="KEGG" id="beq:BEWA_028670"/>
<proteinExistence type="predicted"/>
<feature type="chain" id="PRO_5003939303" description="Signal peptide containing protein" evidence="1">
    <location>
        <begin position="21"/>
        <end position="250"/>
    </location>
</feature>